<reference evidence="2" key="1">
    <citation type="journal article" date="2015" name="Proc. Natl. Acad. Sci. U.S.A.">
        <title>Genome sequencing of adzuki bean (Vigna angularis) provides insight into high starch and low fat accumulation and domestication.</title>
        <authorList>
            <person name="Yang K."/>
            <person name="Tian Z."/>
            <person name="Chen C."/>
            <person name="Luo L."/>
            <person name="Zhao B."/>
            <person name="Wang Z."/>
            <person name="Yu L."/>
            <person name="Li Y."/>
            <person name="Sun Y."/>
            <person name="Li W."/>
            <person name="Chen Y."/>
            <person name="Li Y."/>
            <person name="Zhang Y."/>
            <person name="Ai D."/>
            <person name="Zhao J."/>
            <person name="Shang C."/>
            <person name="Ma Y."/>
            <person name="Wu B."/>
            <person name="Wang M."/>
            <person name="Gao L."/>
            <person name="Sun D."/>
            <person name="Zhang P."/>
            <person name="Guo F."/>
            <person name="Wang W."/>
            <person name="Li Y."/>
            <person name="Wang J."/>
            <person name="Varshney R.K."/>
            <person name="Wang J."/>
            <person name="Ling H.Q."/>
            <person name="Wan P."/>
        </authorList>
    </citation>
    <scope>NUCLEOTIDE SEQUENCE</scope>
    <source>
        <strain evidence="2">cv. Jingnong 6</strain>
    </source>
</reference>
<evidence type="ECO:0000313" key="1">
    <source>
        <dbReference type="EMBL" id="KOM40841.1"/>
    </source>
</evidence>
<accession>A0A0L9UDP9</accession>
<gene>
    <name evidence="1" type="ORF">LR48_Vigan04g103900</name>
</gene>
<organism evidence="1 2">
    <name type="scientific">Phaseolus angularis</name>
    <name type="common">Azuki bean</name>
    <name type="synonym">Vigna angularis</name>
    <dbReference type="NCBI Taxonomy" id="3914"/>
    <lineage>
        <taxon>Eukaryota</taxon>
        <taxon>Viridiplantae</taxon>
        <taxon>Streptophyta</taxon>
        <taxon>Embryophyta</taxon>
        <taxon>Tracheophyta</taxon>
        <taxon>Spermatophyta</taxon>
        <taxon>Magnoliopsida</taxon>
        <taxon>eudicotyledons</taxon>
        <taxon>Gunneridae</taxon>
        <taxon>Pentapetalae</taxon>
        <taxon>rosids</taxon>
        <taxon>fabids</taxon>
        <taxon>Fabales</taxon>
        <taxon>Fabaceae</taxon>
        <taxon>Papilionoideae</taxon>
        <taxon>50 kb inversion clade</taxon>
        <taxon>NPAAA clade</taxon>
        <taxon>indigoferoid/millettioid clade</taxon>
        <taxon>Phaseoleae</taxon>
        <taxon>Vigna</taxon>
    </lineage>
</organism>
<sequence>MAAEGKKPTHALIVERKFVAPFSVFINLSSLSGTQKLTLAPLRGEKAAKGRKPTHALTIER</sequence>
<proteinExistence type="predicted"/>
<dbReference type="EMBL" id="CM003374">
    <property type="protein sequence ID" value="KOM40841.1"/>
    <property type="molecule type" value="Genomic_DNA"/>
</dbReference>
<dbReference type="AlphaFoldDB" id="A0A0L9UDP9"/>
<evidence type="ECO:0000313" key="2">
    <source>
        <dbReference type="Proteomes" id="UP000053144"/>
    </source>
</evidence>
<name>A0A0L9UDP9_PHAAN</name>
<dbReference type="Gramene" id="KOM40841">
    <property type="protein sequence ID" value="KOM40841"/>
    <property type="gene ID" value="LR48_Vigan04g103900"/>
</dbReference>
<protein>
    <submittedName>
        <fullName evidence="1">Uncharacterized protein</fullName>
    </submittedName>
</protein>
<dbReference type="Proteomes" id="UP000053144">
    <property type="component" value="Chromosome 4"/>
</dbReference>